<feature type="compositionally biased region" description="Polar residues" evidence="1">
    <location>
        <begin position="31"/>
        <end position="40"/>
    </location>
</feature>
<dbReference type="OMA" id="VRRPYCH"/>
<dbReference type="InterPro" id="IPR002921">
    <property type="entry name" value="Fungal_lipase-type"/>
</dbReference>
<dbReference type="eggNOG" id="ENOG502SD22">
    <property type="taxonomic scope" value="Eukaryota"/>
</dbReference>
<dbReference type="OrthoDB" id="497336at2759"/>
<evidence type="ECO:0000259" key="2">
    <source>
        <dbReference type="Pfam" id="PF01764"/>
    </source>
</evidence>
<dbReference type="SUPFAM" id="SSF53474">
    <property type="entry name" value="alpha/beta-Hydrolases"/>
    <property type="match status" value="1"/>
</dbReference>
<dbReference type="Gene3D" id="3.40.50.1820">
    <property type="entry name" value="alpha/beta hydrolase"/>
    <property type="match status" value="1"/>
</dbReference>
<feature type="domain" description="Fungal lipase-type" evidence="2">
    <location>
        <begin position="154"/>
        <end position="278"/>
    </location>
</feature>
<dbReference type="PANTHER" id="PTHR45856">
    <property type="entry name" value="ALPHA/BETA-HYDROLASES SUPERFAMILY PROTEIN"/>
    <property type="match status" value="1"/>
</dbReference>
<dbReference type="KEGG" id="olu:OSTLU_92920"/>
<keyword evidence="4" id="KW-1185">Reference proteome</keyword>
<sequence length="507" mass="56366">MTDDATRSTDEQAIERGIRAQDARRARFGRPSSTARATTESDAEASVDVDAVNGVSQRRLGELRNRAVEAMRFAPSWLKQIQMPPGTSPGSVIPVVGSFEELYRIAQIACLNGQPLEEIEEFFRGKEDVRVLELSSCEQRAIVTTDHRNRTHTVSLRGTKNIKNVAQNLRLGTAPTGRAEDVPVPMHRGYRNIAQRCLEAIEPLLLDGYELQLTGHSLGGAAAVALALLLHQKKKTKIRRVVTFGSPKLGPKETAQAIEEIDILRVVQKDDIIPLLPMSRPLVRRPYCHVGEGLVLDNDRPGVFADLPREWGAAGILWRQRVSIESVMNTTTMSTMEASQVTRQVSNVAKGVAKGLSKPITAAKRARTSFLAAFSMPTNEIELEAEVKDLIAATESKESFLSIQEEFDASSASPGVFEDQNETATQRIGPTIFERLWALRQYSPEERVERLDSHRMYRYVAIIRDTIENQPTRVPLADIYEPSTSPKKSRETPIPQLSKAILSIRSR</sequence>
<feature type="region of interest" description="Disordered" evidence="1">
    <location>
        <begin position="1"/>
        <end position="42"/>
    </location>
</feature>
<dbReference type="GeneID" id="5002479"/>
<gene>
    <name evidence="3" type="ORF">OSTLU_92920</name>
</gene>
<accession>A4RZ52</accession>
<dbReference type="Proteomes" id="UP000001568">
    <property type="component" value="Chromosome 6"/>
</dbReference>
<dbReference type="HOGENOM" id="CLU_537929_0_0_1"/>
<dbReference type="GO" id="GO:0006629">
    <property type="term" value="P:lipid metabolic process"/>
    <property type="evidence" value="ECO:0007669"/>
    <property type="project" value="InterPro"/>
</dbReference>
<dbReference type="RefSeq" id="XP_001418515.1">
    <property type="nucleotide sequence ID" value="XM_001418478.1"/>
</dbReference>
<reference evidence="3 4" key="1">
    <citation type="journal article" date="2007" name="Proc. Natl. Acad. Sci. U.S.A.">
        <title>The tiny eukaryote Ostreococcus provides genomic insights into the paradox of plankton speciation.</title>
        <authorList>
            <person name="Palenik B."/>
            <person name="Grimwood J."/>
            <person name="Aerts A."/>
            <person name="Rouze P."/>
            <person name="Salamov A."/>
            <person name="Putnam N."/>
            <person name="Dupont C."/>
            <person name="Jorgensen R."/>
            <person name="Derelle E."/>
            <person name="Rombauts S."/>
            <person name="Zhou K."/>
            <person name="Otillar R."/>
            <person name="Merchant S.S."/>
            <person name="Podell S."/>
            <person name="Gaasterland T."/>
            <person name="Napoli C."/>
            <person name="Gendler K."/>
            <person name="Manuell A."/>
            <person name="Tai V."/>
            <person name="Vallon O."/>
            <person name="Piganeau G."/>
            <person name="Jancek S."/>
            <person name="Heijde M."/>
            <person name="Jabbari K."/>
            <person name="Bowler C."/>
            <person name="Lohr M."/>
            <person name="Robbens S."/>
            <person name="Werner G."/>
            <person name="Dubchak I."/>
            <person name="Pazour G.J."/>
            <person name="Ren Q."/>
            <person name="Paulsen I."/>
            <person name="Delwiche C."/>
            <person name="Schmutz J."/>
            <person name="Rokhsar D."/>
            <person name="Van de Peer Y."/>
            <person name="Moreau H."/>
            <person name="Grigoriev I.V."/>
        </authorList>
    </citation>
    <scope>NUCLEOTIDE SEQUENCE [LARGE SCALE GENOMIC DNA]</scope>
    <source>
        <strain evidence="3 4">CCE9901</strain>
    </source>
</reference>
<proteinExistence type="predicted"/>
<dbReference type="Pfam" id="PF01764">
    <property type="entry name" value="Lipase_3"/>
    <property type="match status" value="1"/>
</dbReference>
<dbReference type="InterPro" id="IPR029058">
    <property type="entry name" value="AB_hydrolase_fold"/>
</dbReference>
<dbReference type="PANTHER" id="PTHR45856:SF24">
    <property type="entry name" value="FUNGAL LIPASE-LIKE DOMAIN-CONTAINING PROTEIN"/>
    <property type="match status" value="1"/>
</dbReference>
<evidence type="ECO:0000313" key="3">
    <source>
        <dbReference type="EMBL" id="ABO96808.1"/>
    </source>
</evidence>
<dbReference type="EMBL" id="CP000586">
    <property type="protein sequence ID" value="ABO96808.1"/>
    <property type="molecule type" value="Genomic_DNA"/>
</dbReference>
<evidence type="ECO:0000313" key="4">
    <source>
        <dbReference type="Proteomes" id="UP000001568"/>
    </source>
</evidence>
<evidence type="ECO:0000256" key="1">
    <source>
        <dbReference type="SAM" id="MobiDB-lite"/>
    </source>
</evidence>
<dbReference type="InterPro" id="IPR051218">
    <property type="entry name" value="Sec_MonoDiacylglyc_Lipase"/>
</dbReference>
<protein>
    <recommendedName>
        <fullName evidence="2">Fungal lipase-type domain-containing protein</fullName>
    </recommendedName>
</protein>
<dbReference type="AlphaFoldDB" id="A4RZ52"/>
<feature type="compositionally biased region" description="Basic and acidic residues" evidence="1">
    <location>
        <begin position="1"/>
        <end position="25"/>
    </location>
</feature>
<organism evidence="3 4">
    <name type="scientific">Ostreococcus lucimarinus (strain CCE9901)</name>
    <dbReference type="NCBI Taxonomy" id="436017"/>
    <lineage>
        <taxon>Eukaryota</taxon>
        <taxon>Viridiplantae</taxon>
        <taxon>Chlorophyta</taxon>
        <taxon>Mamiellophyceae</taxon>
        <taxon>Mamiellales</taxon>
        <taxon>Bathycoccaceae</taxon>
        <taxon>Ostreococcus</taxon>
    </lineage>
</organism>
<name>A4RZ52_OSTLU</name>
<dbReference type="Gramene" id="ABO96808">
    <property type="protein sequence ID" value="ABO96808"/>
    <property type="gene ID" value="OSTLU_92920"/>
</dbReference>